<organism evidence="2 3">
    <name type="scientific">Ataeniobius toweri</name>
    <dbReference type="NCBI Taxonomy" id="208326"/>
    <lineage>
        <taxon>Eukaryota</taxon>
        <taxon>Metazoa</taxon>
        <taxon>Chordata</taxon>
        <taxon>Craniata</taxon>
        <taxon>Vertebrata</taxon>
        <taxon>Euteleostomi</taxon>
        <taxon>Actinopterygii</taxon>
        <taxon>Neopterygii</taxon>
        <taxon>Teleostei</taxon>
        <taxon>Neoteleostei</taxon>
        <taxon>Acanthomorphata</taxon>
        <taxon>Ovalentaria</taxon>
        <taxon>Atherinomorphae</taxon>
        <taxon>Cyprinodontiformes</taxon>
        <taxon>Goodeidae</taxon>
        <taxon>Ataeniobius</taxon>
    </lineage>
</organism>
<keyword evidence="3" id="KW-1185">Reference proteome</keyword>
<protein>
    <submittedName>
        <fullName evidence="2">Uncharacterized protein</fullName>
    </submittedName>
</protein>
<accession>A0ABU7B0E3</accession>
<keyword evidence="1" id="KW-0812">Transmembrane</keyword>
<comment type="caution">
    <text evidence="2">The sequence shown here is derived from an EMBL/GenBank/DDBJ whole genome shotgun (WGS) entry which is preliminary data.</text>
</comment>
<proteinExistence type="predicted"/>
<evidence type="ECO:0000256" key="1">
    <source>
        <dbReference type="SAM" id="Phobius"/>
    </source>
</evidence>
<sequence length="100" mass="11016">MFYVLIKCSLACIISRVTFISRVAFLLSSEGDAGPAASLAAAAMAVDTSLLAWLDFISSTAFVRMYSTFSLFLYLVLNRVVSFSPSVRMVVLNRWSKGFK</sequence>
<keyword evidence="1" id="KW-0472">Membrane</keyword>
<keyword evidence="1" id="KW-1133">Transmembrane helix</keyword>
<reference evidence="2 3" key="1">
    <citation type="submission" date="2021-07" db="EMBL/GenBank/DDBJ databases">
        <authorList>
            <person name="Palmer J.M."/>
        </authorList>
    </citation>
    <scope>NUCLEOTIDE SEQUENCE [LARGE SCALE GENOMIC DNA]</scope>
    <source>
        <strain evidence="2 3">AT_MEX2019</strain>
        <tissue evidence="2">Muscle</tissue>
    </source>
</reference>
<feature type="transmembrane region" description="Helical" evidence="1">
    <location>
        <begin position="69"/>
        <end position="91"/>
    </location>
</feature>
<gene>
    <name evidence="2" type="ORF">ATANTOWER_013354</name>
</gene>
<evidence type="ECO:0000313" key="2">
    <source>
        <dbReference type="EMBL" id="MED6243009.1"/>
    </source>
</evidence>
<dbReference type="EMBL" id="JAHUTI010032317">
    <property type="protein sequence ID" value="MED6243009.1"/>
    <property type="molecule type" value="Genomic_DNA"/>
</dbReference>
<evidence type="ECO:0000313" key="3">
    <source>
        <dbReference type="Proteomes" id="UP001345963"/>
    </source>
</evidence>
<dbReference type="Proteomes" id="UP001345963">
    <property type="component" value="Unassembled WGS sequence"/>
</dbReference>
<name>A0ABU7B0E3_9TELE</name>